<dbReference type="RefSeq" id="WP_090553538.1">
    <property type="nucleotide sequence ID" value="NZ_FNFP01000003.1"/>
</dbReference>
<dbReference type="Proteomes" id="UP000198718">
    <property type="component" value="Unassembled WGS sequence"/>
</dbReference>
<dbReference type="OrthoDB" id="9803687at2"/>
<protein>
    <submittedName>
        <fullName evidence="3">Methylene-tetrahydrofolate reductase C terminal</fullName>
    </submittedName>
</protein>
<feature type="domain" description="Methylene-tetrahydrofolate reductase C-terminal-like" evidence="2">
    <location>
        <begin position="109"/>
        <end position="203"/>
    </location>
</feature>
<feature type="region of interest" description="Disordered" evidence="1">
    <location>
        <begin position="201"/>
        <end position="223"/>
    </location>
</feature>
<evidence type="ECO:0000259" key="2">
    <source>
        <dbReference type="Pfam" id="PF12225"/>
    </source>
</evidence>
<name>A0A1G9EK70_9FIRM</name>
<gene>
    <name evidence="3" type="ORF">SAMN05660472_02003</name>
</gene>
<evidence type="ECO:0000313" key="4">
    <source>
        <dbReference type="Proteomes" id="UP000198718"/>
    </source>
</evidence>
<organism evidence="3 4">
    <name type="scientific">Natronincola ferrireducens</name>
    <dbReference type="NCBI Taxonomy" id="393762"/>
    <lineage>
        <taxon>Bacteria</taxon>
        <taxon>Bacillati</taxon>
        <taxon>Bacillota</taxon>
        <taxon>Clostridia</taxon>
        <taxon>Peptostreptococcales</taxon>
        <taxon>Natronincolaceae</taxon>
        <taxon>Natronincola</taxon>
    </lineage>
</organism>
<dbReference type="PANTHER" id="PTHR38755">
    <property type="entry name" value="5,10-METHYLENETETRAHYDROFOLATE REDUCTASE"/>
    <property type="match status" value="1"/>
</dbReference>
<proteinExistence type="predicted"/>
<evidence type="ECO:0000313" key="3">
    <source>
        <dbReference type="EMBL" id="SDK76534.1"/>
    </source>
</evidence>
<keyword evidence="4" id="KW-1185">Reference proteome</keyword>
<reference evidence="3 4" key="1">
    <citation type="submission" date="2016-10" db="EMBL/GenBank/DDBJ databases">
        <authorList>
            <person name="de Groot N.N."/>
        </authorList>
    </citation>
    <scope>NUCLEOTIDE SEQUENCE [LARGE SCALE GENOMIC DNA]</scope>
    <source>
        <strain evidence="3 4">DSM 18346</strain>
    </source>
</reference>
<dbReference type="AlphaFoldDB" id="A0A1G9EK70"/>
<dbReference type="STRING" id="393762.SAMN05660472_02003"/>
<dbReference type="EMBL" id="FNFP01000003">
    <property type="protein sequence ID" value="SDK76534.1"/>
    <property type="molecule type" value="Genomic_DNA"/>
</dbReference>
<dbReference type="Pfam" id="PF12225">
    <property type="entry name" value="DUF5981"/>
    <property type="match status" value="1"/>
</dbReference>
<sequence length="223" mass="24629">MIISQKKPMEEILKFLEKSSKVIITGCSECASVCKVGGEEEVQEMKERLEVEGKEILGTTVLDGACNFLNTRKDLKQFKEEIKEADAILSLSCGDGTQTIAKAAKIHVYPGTDTMFIGEIERIGQFEEACKACGECELGWTASICPITKCAKGLINGPCGGARDRKCEVGTENDCAWIMIYEKLKESGELANMMEMRAPKDFQKSNSPRKINLKEQNKQTVEA</sequence>
<evidence type="ECO:0000256" key="1">
    <source>
        <dbReference type="SAM" id="MobiDB-lite"/>
    </source>
</evidence>
<accession>A0A1G9EK70</accession>
<dbReference type="PANTHER" id="PTHR38755:SF1">
    <property type="entry name" value="METHYLENE-TETRAHYDROFOLATE REDUCTASE C-TERMINAL DOMAIN-CONTAINING PROTEIN"/>
    <property type="match status" value="1"/>
</dbReference>
<dbReference type="InterPro" id="IPR022026">
    <property type="entry name" value="DUF5981"/>
</dbReference>